<dbReference type="InterPro" id="IPR007482">
    <property type="entry name" value="Tyr_Pase-like_PTPLA"/>
</dbReference>
<feature type="transmembrane region" description="Helical" evidence="14">
    <location>
        <begin position="91"/>
        <end position="108"/>
    </location>
</feature>
<comment type="pathway">
    <text evidence="2">Lipid metabolism; fatty acid biosynthesis.</text>
</comment>
<dbReference type="PANTHER" id="PTHR11035">
    <property type="entry name" value="VERY-LONG-CHAIN (3R)-3-HYDROXYACYL-COA DEHYDRATASE"/>
    <property type="match status" value="1"/>
</dbReference>
<feature type="transmembrane region" description="Helical" evidence="14">
    <location>
        <begin position="204"/>
        <end position="226"/>
    </location>
</feature>
<evidence type="ECO:0000256" key="12">
    <source>
        <dbReference type="ARBA" id="ARBA00023239"/>
    </source>
</evidence>
<evidence type="ECO:0000256" key="1">
    <source>
        <dbReference type="ARBA" id="ARBA00004141"/>
    </source>
</evidence>
<keyword evidence="8 14" id="KW-1133">Transmembrane helix</keyword>
<dbReference type="GO" id="GO:0102158">
    <property type="term" value="F:very-long-chain (3R)-3-hydroxyacyl-CoA dehydratase activity"/>
    <property type="evidence" value="ECO:0007669"/>
    <property type="project" value="UniProtKB-EC"/>
</dbReference>
<keyword evidence="6 14" id="KW-0812">Transmembrane</keyword>
<evidence type="ECO:0000256" key="14">
    <source>
        <dbReference type="SAM" id="Phobius"/>
    </source>
</evidence>
<feature type="transmembrane region" description="Helical" evidence="14">
    <location>
        <begin position="24"/>
        <end position="45"/>
    </location>
</feature>
<evidence type="ECO:0000256" key="8">
    <source>
        <dbReference type="ARBA" id="ARBA00022989"/>
    </source>
</evidence>
<gene>
    <name evidence="15" type="ORF">C9374_013920</name>
</gene>
<comment type="similarity">
    <text evidence="3">Belongs to the very long-chain fatty acids dehydratase HACD family.</text>
</comment>
<dbReference type="GO" id="GO:0042761">
    <property type="term" value="P:very long-chain fatty acid biosynthetic process"/>
    <property type="evidence" value="ECO:0007669"/>
    <property type="project" value="TreeGrafter"/>
</dbReference>
<dbReference type="GO" id="GO:0030148">
    <property type="term" value="P:sphingolipid biosynthetic process"/>
    <property type="evidence" value="ECO:0007669"/>
    <property type="project" value="TreeGrafter"/>
</dbReference>
<evidence type="ECO:0000256" key="10">
    <source>
        <dbReference type="ARBA" id="ARBA00023136"/>
    </source>
</evidence>
<evidence type="ECO:0000313" key="16">
    <source>
        <dbReference type="Proteomes" id="UP000816034"/>
    </source>
</evidence>
<dbReference type="AlphaFoldDB" id="A0AA88GUV1"/>
<feature type="transmembrane region" description="Helical" evidence="14">
    <location>
        <begin position="154"/>
        <end position="177"/>
    </location>
</feature>
<keyword evidence="5" id="KW-0444">Lipid biosynthesis</keyword>
<keyword evidence="16" id="KW-1185">Reference proteome</keyword>
<dbReference type="PANTHER" id="PTHR11035:SF3">
    <property type="entry name" value="VERY-LONG-CHAIN (3R)-3-HYDROXYACYL-COA DEHYDRATASE"/>
    <property type="match status" value="1"/>
</dbReference>
<comment type="caution">
    <text evidence="15">The sequence shown here is derived from an EMBL/GenBank/DDBJ whole genome shotgun (WGS) entry which is preliminary data.</text>
</comment>
<reference evidence="15 16" key="1">
    <citation type="journal article" date="2018" name="BMC Genomics">
        <title>The genome of Naegleria lovaniensis, the basis for a comparative approach to unravel pathogenicity factors of the human pathogenic amoeba N. fowleri.</title>
        <authorList>
            <person name="Liechti N."/>
            <person name="Schurch N."/>
            <person name="Bruggmann R."/>
            <person name="Wittwer M."/>
        </authorList>
    </citation>
    <scope>NUCLEOTIDE SEQUENCE [LARGE SCALE GENOMIC DNA]</scope>
    <source>
        <strain evidence="15 16">ATCC 30569</strain>
    </source>
</reference>
<evidence type="ECO:0000256" key="4">
    <source>
        <dbReference type="ARBA" id="ARBA00013122"/>
    </source>
</evidence>
<keyword evidence="11" id="KW-0275">Fatty acid biosynthesis</keyword>
<feature type="transmembrane region" description="Helical" evidence="14">
    <location>
        <begin position="120"/>
        <end position="142"/>
    </location>
</feature>
<name>A0AA88GUV1_NAELO</name>
<proteinExistence type="inferred from homology"/>
<comment type="subcellular location">
    <subcellularLocation>
        <location evidence="1">Membrane</location>
        <topology evidence="1">Multi-pass membrane protein</topology>
    </subcellularLocation>
</comment>
<dbReference type="GO" id="GO:0005789">
    <property type="term" value="C:endoplasmic reticulum membrane"/>
    <property type="evidence" value="ECO:0007669"/>
    <property type="project" value="TreeGrafter"/>
</dbReference>
<evidence type="ECO:0000256" key="2">
    <source>
        <dbReference type="ARBA" id="ARBA00005194"/>
    </source>
</evidence>
<evidence type="ECO:0000256" key="5">
    <source>
        <dbReference type="ARBA" id="ARBA00022516"/>
    </source>
</evidence>
<dbReference type="Proteomes" id="UP000816034">
    <property type="component" value="Unassembled WGS sequence"/>
</dbReference>
<dbReference type="GeneID" id="68106373"/>
<evidence type="ECO:0000256" key="7">
    <source>
        <dbReference type="ARBA" id="ARBA00022832"/>
    </source>
</evidence>
<evidence type="ECO:0000256" key="11">
    <source>
        <dbReference type="ARBA" id="ARBA00023160"/>
    </source>
</evidence>
<comment type="catalytic activity">
    <reaction evidence="13">
        <text>a very-long-chain (3R)-3-hydroxyacyl-CoA = a very-long-chain (2E)-enoyl-CoA + H2O</text>
        <dbReference type="Rhea" id="RHEA:45812"/>
        <dbReference type="ChEBI" id="CHEBI:15377"/>
        <dbReference type="ChEBI" id="CHEBI:83728"/>
        <dbReference type="ChEBI" id="CHEBI:85440"/>
        <dbReference type="EC" id="4.2.1.134"/>
    </reaction>
</comment>
<dbReference type="GO" id="GO:0030497">
    <property type="term" value="P:fatty acid elongation"/>
    <property type="evidence" value="ECO:0007669"/>
    <property type="project" value="TreeGrafter"/>
</dbReference>
<dbReference type="Pfam" id="PF04387">
    <property type="entry name" value="PTPLA"/>
    <property type="match status" value="1"/>
</dbReference>
<keyword evidence="12" id="KW-0456">Lyase</keyword>
<dbReference type="EMBL" id="PYSW02000007">
    <property type="protein sequence ID" value="KAG2389360.1"/>
    <property type="molecule type" value="Genomic_DNA"/>
</dbReference>
<evidence type="ECO:0000313" key="15">
    <source>
        <dbReference type="EMBL" id="KAG2389360.1"/>
    </source>
</evidence>
<organism evidence="15 16">
    <name type="scientific">Naegleria lovaniensis</name>
    <name type="common">Amoeba</name>
    <dbReference type="NCBI Taxonomy" id="51637"/>
    <lineage>
        <taxon>Eukaryota</taxon>
        <taxon>Discoba</taxon>
        <taxon>Heterolobosea</taxon>
        <taxon>Tetramitia</taxon>
        <taxon>Eutetramitia</taxon>
        <taxon>Vahlkampfiidae</taxon>
        <taxon>Naegleria</taxon>
    </lineage>
</organism>
<sequence>MSSTSSSSSPSSERKRGPGAIGKAYLFLYNAALCGGWGYILYLTVMHHVEGKKNVDLYPKIEKPLQLFQTLAVLEIVHSILGLVSSPIFTTLMQVFSRLFVVWFSLNLEHQVKYTETEAIFITTLMVAWCVTEVIRYSFYALKLYDICPYIIIWLRYTTFIVLYPLGVSSELALTYFRLKYVRENRPYSLEMPNPYNMSFDSYIFVWMVMLSYLPGFPQLYFYMFAQRKKVLAPPKEKSQ</sequence>
<protein>
    <recommendedName>
        <fullName evidence="4">very-long-chain (3R)-3-hydroxyacyl-CoA dehydratase</fullName>
        <ecNumber evidence="4">4.2.1.134</ecNumber>
    </recommendedName>
</protein>
<dbReference type="EC" id="4.2.1.134" evidence="4"/>
<keyword evidence="9" id="KW-0443">Lipid metabolism</keyword>
<evidence type="ECO:0000256" key="13">
    <source>
        <dbReference type="ARBA" id="ARBA00036671"/>
    </source>
</evidence>
<evidence type="ECO:0000256" key="6">
    <source>
        <dbReference type="ARBA" id="ARBA00022692"/>
    </source>
</evidence>
<dbReference type="RefSeq" id="XP_044553352.1">
    <property type="nucleotide sequence ID" value="XM_044689850.1"/>
</dbReference>
<evidence type="ECO:0000256" key="3">
    <source>
        <dbReference type="ARBA" id="ARBA00007811"/>
    </source>
</evidence>
<keyword evidence="7" id="KW-0276">Fatty acid metabolism</keyword>
<keyword evidence="10 14" id="KW-0472">Membrane</keyword>
<accession>A0AA88GUV1</accession>
<evidence type="ECO:0000256" key="9">
    <source>
        <dbReference type="ARBA" id="ARBA00023098"/>
    </source>
</evidence>